<keyword evidence="2" id="KW-1185">Reference proteome</keyword>
<dbReference type="Proteomes" id="UP000770717">
    <property type="component" value="Unassembled WGS sequence"/>
</dbReference>
<comment type="caution">
    <text evidence="1">The sequence shown here is derived from an EMBL/GenBank/DDBJ whole genome shotgun (WGS) entry which is preliminary data.</text>
</comment>
<gene>
    <name evidence="1" type="ORF">GDO78_005010</name>
</gene>
<reference evidence="1" key="1">
    <citation type="thesis" date="2020" institute="ProQuest LLC" country="789 East Eisenhower Parkway, Ann Arbor, MI, USA">
        <title>Comparative Genomics and Chromosome Evolution.</title>
        <authorList>
            <person name="Mudd A.B."/>
        </authorList>
    </citation>
    <scope>NUCLEOTIDE SEQUENCE</scope>
    <source>
        <strain evidence="1">HN-11 Male</strain>
        <tissue evidence="1">Kidney and liver</tissue>
    </source>
</reference>
<name>A0A8J6FIV2_ELECQ</name>
<evidence type="ECO:0000313" key="2">
    <source>
        <dbReference type="Proteomes" id="UP000770717"/>
    </source>
</evidence>
<organism evidence="1 2">
    <name type="scientific">Eleutherodactylus coqui</name>
    <name type="common">Puerto Rican coqui</name>
    <dbReference type="NCBI Taxonomy" id="57060"/>
    <lineage>
        <taxon>Eukaryota</taxon>
        <taxon>Metazoa</taxon>
        <taxon>Chordata</taxon>
        <taxon>Craniata</taxon>
        <taxon>Vertebrata</taxon>
        <taxon>Euteleostomi</taxon>
        <taxon>Amphibia</taxon>
        <taxon>Batrachia</taxon>
        <taxon>Anura</taxon>
        <taxon>Neobatrachia</taxon>
        <taxon>Hyloidea</taxon>
        <taxon>Eleutherodactylidae</taxon>
        <taxon>Eleutherodactylinae</taxon>
        <taxon>Eleutherodactylus</taxon>
        <taxon>Eleutherodactylus</taxon>
    </lineage>
</organism>
<protein>
    <submittedName>
        <fullName evidence="1">Uncharacterized protein</fullName>
    </submittedName>
</protein>
<dbReference type="EMBL" id="WNTK01000002">
    <property type="protein sequence ID" value="KAG9488788.1"/>
    <property type="molecule type" value="Genomic_DNA"/>
</dbReference>
<proteinExistence type="predicted"/>
<sequence length="80" mass="8689">MSIICMTICVGDWCIITMAQSWMTFTSITVGFSPQCFISVSFMLVGRAASVTVCLNYIQIRAPTGISDNIMVMILSGPTL</sequence>
<evidence type="ECO:0000313" key="1">
    <source>
        <dbReference type="EMBL" id="KAG9488788.1"/>
    </source>
</evidence>
<dbReference type="AlphaFoldDB" id="A0A8J6FIV2"/>
<accession>A0A8J6FIV2</accession>